<dbReference type="Proteomes" id="UP000282084">
    <property type="component" value="Unassembled WGS sequence"/>
</dbReference>
<dbReference type="RefSeq" id="WP_121008955.1">
    <property type="nucleotide sequence ID" value="NZ_RBXO01000001.1"/>
</dbReference>
<comment type="caution">
    <text evidence="2">The sequence shown here is derived from an EMBL/GenBank/DDBJ whole genome shotgun (WGS) entry which is preliminary data.</text>
</comment>
<sequence length="114" mass="11617">MKRIAIVGAVVLTAGLLGAAPAGAEVGPHCEEGAYCLFSATQYGGTKAVVPPDWGCYPVSALGFTTARSAARGFGDGSGLGLYSDTSCTDHVAYVYDDIPDTTALSYRLVPLPG</sequence>
<reference evidence="2 3" key="1">
    <citation type="submission" date="2018-10" db="EMBL/GenBank/DDBJ databases">
        <title>Sequencing the genomes of 1000 actinobacteria strains.</title>
        <authorList>
            <person name="Klenk H.-P."/>
        </authorList>
    </citation>
    <scope>NUCLEOTIDE SEQUENCE [LARGE SCALE GENOMIC DNA]</scope>
    <source>
        <strain evidence="2 3">DSM 43800</strain>
    </source>
</reference>
<evidence type="ECO:0008006" key="4">
    <source>
        <dbReference type="Google" id="ProtNLM"/>
    </source>
</evidence>
<protein>
    <recommendedName>
        <fullName evidence="4">Peptidase inhibitor family I36</fullName>
    </recommendedName>
</protein>
<evidence type="ECO:0000313" key="2">
    <source>
        <dbReference type="EMBL" id="RKT57329.1"/>
    </source>
</evidence>
<feature type="signal peptide" evidence="1">
    <location>
        <begin position="1"/>
        <end position="24"/>
    </location>
</feature>
<dbReference type="AlphaFoldDB" id="A0A495W776"/>
<dbReference type="EMBL" id="RBXO01000001">
    <property type="protein sequence ID" value="RKT57329.1"/>
    <property type="molecule type" value="Genomic_DNA"/>
</dbReference>
<proteinExistence type="predicted"/>
<gene>
    <name evidence="2" type="ORF">C8E97_6048</name>
</gene>
<evidence type="ECO:0000313" key="3">
    <source>
        <dbReference type="Proteomes" id="UP000282084"/>
    </source>
</evidence>
<keyword evidence="3" id="KW-1185">Reference proteome</keyword>
<evidence type="ECO:0000256" key="1">
    <source>
        <dbReference type="SAM" id="SignalP"/>
    </source>
</evidence>
<keyword evidence="1" id="KW-0732">Signal</keyword>
<name>A0A495W776_9PSEU</name>
<dbReference type="OrthoDB" id="3696809at2"/>
<accession>A0A495W776</accession>
<organism evidence="2 3">
    <name type="scientific">Saccharothrix australiensis</name>
    <dbReference type="NCBI Taxonomy" id="2072"/>
    <lineage>
        <taxon>Bacteria</taxon>
        <taxon>Bacillati</taxon>
        <taxon>Actinomycetota</taxon>
        <taxon>Actinomycetes</taxon>
        <taxon>Pseudonocardiales</taxon>
        <taxon>Pseudonocardiaceae</taxon>
        <taxon>Saccharothrix</taxon>
    </lineage>
</organism>
<feature type="chain" id="PRO_5019793403" description="Peptidase inhibitor family I36" evidence="1">
    <location>
        <begin position="25"/>
        <end position="114"/>
    </location>
</feature>